<proteinExistence type="predicted"/>
<evidence type="ECO:0000313" key="4">
    <source>
        <dbReference type="Proteomes" id="UP000199473"/>
    </source>
</evidence>
<dbReference type="SUPFAM" id="SSF53448">
    <property type="entry name" value="Nucleotide-diphospho-sugar transferases"/>
    <property type="match status" value="1"/>
</dbReference>
<dbReference type="PANTHER" id="PTHR43685:SF2">
    <property type="entry name" value="GLYCOSYLTRANSFERASE 2-LIKE DOMAIN-CONTAINING PROTEIN"/>
    <property type="match status" value="1"/>
</dbReference>
<accession>A0A1I4DMC7</accession>
<dbReference type="AlphaFoldDB" id="A0A1I4DMC7"/>
<dbReference type="EMBL" id="FOSQ01000011">
    <property type="protein sequence ID" value="SFK94435.1"/>
    <property type="molecule type" value="Genomic_DNA"/>
</dbReference>
<dbReference type="SUPFAM" id="SSF53756">
    <property type="entry name" value="UDP-Glycosyltransferase/glycogen phosphorylase"/>
    <property type="match status" value="1"/>
</dbReference>
<dbReference type="Gene3D" id="3.40.50.2000">
    <property type="entry name" value="Glycogen Phosphorylase B"/>
    <property type="match status" value="2"/>
</dbReference>
<sequence length="869" mass="92658">MLKLDSFTGSEPGLAFAAATRHAMAGMIPPAIAIIVPVFKHPGLLPEALDAALAQRGGVSVAIVIVDDGCPYEETRTIGSAYAMAEDRVTYLRKRNGGLSSARNFGIDYALRAWPGLEAIYFLDADNRLTPTAMANAIGLLRQAGVDWVYPSIDKFGIEWSGNYQAPYSRLAHVTFDNICEAGSLVHRRVFDAGIRFDETMKAGYEDWEFWMQALAKGFRGRCHPSFGLEYRQRAESMLRDSNRQRAGILAYMREKHRDLFSLRNLLAWEHEEAPRFALFTEASGDVLWLSDVDAPPRRLTLDQHAESFAAEEVEPETLGTPPYAIWLPAAAVAALRRAGLFANLLWHLQRLCATHQAVAIHLEADPGGMALEVAADAPASAPIGFAAGQAALREALGAETPGGWLAAVAEDADSPDLARLLLRFPCAEDALLVGAHAPNPVATAARLRQDHDPARRRRWIWRKAGATPAIRSYADYLAAAIGADHVMPRRRGAGGRHVGFAVPGGIADGVGRVAAALATALKRAGCVTHLFVLEQPGLVLGDGLRDAFDSVSFLGRALPKEGPHDFLGQRIALAGDLDGAAPALLGLMTELDVLVCSHVPALSAVLGDLRKQGAKVVGHLHALEQSALGRGTGHPYLALAFEHVHDLLLAPSPALIDWLRGAGVPEAKLCLLPPAATLAISAEERDRLVTLRRSRRPGMLRVGLLLGPSASPAVREARLRLVALTRQAGLPIDWIAVGEALDGRLRRRLAPLGVSMAETLADAVAWADLLLLPEVAEATPMAVRDAQLLGCVPVLPASSPAAPLVEGGSGLVVADEAAALPLLRDLAIDPGRLSRLSAAAAAEGSAAPGWSAATDAFRQQMARWFPAG</sequence>
<dbReference type="InterPro" id="IPR001173">
    <property type="entry name" value="Glyco_trans_2-like"/>
</dbReference>
<feature type="domain" description="Glycosyltransferase subfamily 4-like N-terminal" evidence="2">
    <location>
        <begin position="509"/>
        <end position="676"/>
    </location>
</feature>
<dbReference type="Pfam" id="PF00535">
    <property type="entry name" value="Glycos_transf_2"/>
    <property type="match status" value="1"/>
</dbReference>
<feature type="domain" description="Glycosyltransferase 2-like" evidence="1">
    <location>
        <begin position="34"/>
        <end position="166"/>
    </location>
</feature>
<name>A0A1I4DMC7_9PROT</name>
<evidence type="ECO:0000313" key="3">
    <source>
        <dbReference type="EMBL" id="SFK94435.1"/>
    </source>
</evidence>
<evidence type="ECO:0000259" key="1">
    <source>
        <dbReference type="Pfam" id="PF00535"/>
    </source>
</evidence>
<dbReference type="PANTHER" id="PTHR43685">
    <property type="entry name" value="GLYCOSYLTRANSFERASE"/>
    <property type="match status" value="1"/>
</dbReference>
<organism evidence="3 4">
    <name type="scientific">Falsiroseomonas stagni DSM 19981</name>
    <dbReference type="NCBI Taxonomy" id="1123062"/>
    <lineage>
        <taxon>Bacteria</taxon>
        <taxon>Pseudomonadati</taxon>
        <taxon>Pseudomonadota</taxon>
        <taxon>Alphaproteobacteria</taxon>
        <taxon>Acetobacterales</taxon>
        <taxon>Roseomonadaceae</taxon>
        <taxon>Falsiroseomonas</taxon>
    </lineage>
</organism>
<dbReference type="GO" id="GO:0016757">
    <property type="term" value="F:glycosyltransferase activity"/>
    <property type="evidence" value="ECO:0007669"/>
    <property type="project" value="UniProtKB-ARBA"/>
</dbReference>
<reference evidence="3 4" key="1">
    <citation type="submission" date="2016-10" db="EMBL/GenBank/DDBJ databases">
        <authorList>
            <person name="de Groot N.N."/>
        </authorList>
    </citation>
    <scope>NUCLEOTIDE SEQUENCE [LARGE SCALE GENOMIC DNA]</scope>
    <source>
        <strain evidence="3 4">DSM 19981</strain>
    </source>
</reference>
<dbReference type="InterPro" id="IPR029044">
    <property type="entry name" value="Nucleotide-diphossugar_trans"/>
</dbReference>
<dbReference type="InterPro" id="IPR050834">
    <property type="entry name" value="Glycosyltransf_2"/>
</dbReference>
<dbReference type="Proteomes" id="UP000199473">
    <property type="component" value="Unassembled WGS sequence"/>
</dbReference>
<dbReference type="InterPro" id="IPR028098">
    <property type="entry name" value="Glyco_trans_4-like_N"/>
</dbReference>
<keyword evidence="3" id="KW-0808">Transferase</keyword>
<dbReference type="OrthoDB" id="174925at2"/>
<dbReference type="Gene3D" id="3.90.550.10">
    <property type="entry name" value="Spore Coat Polysaccharide Biosynthesis Protein SpsA, Chain A"/>
    <property type="match status" value="1"/>
</dbReference>
<dbReference type="STRING" id="1123062.SAMN02745775_111149"/>
<evidence type="ECO:0000259" key="2">
    <source>
        <dbReference type="Pfam" id="PF13439"/>
    </source>
</evidence>
<protein>
    <submittedName>
        <fullName evidence="3">Glycosyltransferase involved in cell wall bisynthesis</fullName>
    </submittedName>
</protein>
<keyword evidence="4" id="KW-1185">Reference proteome</keyword>
<gene>
    <name evidence="3" type="ORF">SAMN02745775_111149</name>
</gene>
<dbReference type="Pfam" id="PF13439">
    <property type="entry name" value="Glyco_transf_4"/>
    <property type="match status" value="1"/>
</dbReference>
<dbReference type="CDD" id="cd00761">
    <property type="entry name" value="Glyco_tranf_GTA_type"/>
    <property type="match status" value="1"/>
</dbReference>